<dbReference type="Pfam" id="PF00990">
    <property type="entry name" value="GGDEF"/>
    <property type="match status" value="1"/>
</dbReference>
<accession>A0A9Q9INM5</accession>
<dbReference type="SMART" id="SM00091">
    <property type="entry name" value="PAS"/>
    <property type="match status" value="1"/>
</dbReference>
<evidence type="ECO:0000259" key="3">
    <source>
        <dbReference type="PROSITE" id="PS50112"/>
    </source>
</evidence>
<name>A0A9Q9INM5_9ACTN</name>
<feature type="signal peptide" evidence="2">
    <location>
        <begin position="1"/>
        <end position="25"/>
    </location>
</feature>
<feature type="transmembrane region" description="Helical" evidence="1">
    <location>
        <begin position="101"/>
        <end position="122"/>
    </location>
</feature>
<feature type="domain" description="GGDEF" evidence="5">
    <location>
        <begin position="487"/>
        <end position="654"/>
    </location>
</feature>
<dbReference type="OrthoDB" id="5179666at2"/>
<dbReference type="Gene3D" id="3.30.450.20">
    <property type="entry name" value="PAS domain"/>
    <property type="match status" value="1"/>
</dbReference>
<dbReference type="Pfam" id="PF00563">
    <property type="entry name" value="EAL"/>
    <property type="match status" value="1"/>
</dbReference>
<dbReference type="RefSeq" id="WP_052387764.1">
    <property type="nucleotide sequence ID" value="NZ_CP073767.1"/>
</dbReference>
<feature type="transmembrane region" description="Helical" evidence="1">
    <location>
        <begin position="228"/>
        <end position="251"/>
    </location>
</feature>
<dbReference type="InterPro" id="IPR052155">
    <property type="entry name" value="Biofilm_reg_signaling"/>
</dbReference>
<feature type="domain" description="EAL" evidence="4">
    <location>
        <begin position="663"/>
        <end position="916"/>
    </location>
</feature>
<dbReference type="InterPro" id="IPR035919">
    <property type="entry name" value="EAL_sf"/>
</dbReference>
<feature type="domain" description="PAS" evidence="3">
    <location>
        <begin position="335"/>
        <end position="405"/>
    </location>
</feature>
<proteinExistence type="predicted"/>
<dbReference type="InterPro" id="IPR000014">
    <property type="entry name" value="PAS"/>
</dbReference>
<dbReference type="PROSITE" id="PS50883">
    <property type="entry name" value="EAL"/>
    <property type="match status" value="1"/>
</dbReference>
<dbReference type="Pfam" id="PF08448">
    <property type="entry name" value="PAS_4"/>
    <property type="match status" value="1"/>
</dbReference>
<dbReference type="SMART" id="SM00267">
    <property type="entry name" value="GGDEF"/>
    <property type="match status" value="1"/>
</dbReference>
<keyword evidence="7" id="KW-1185">Reference proteome</keyword>
<dbReference type="PANTHER" id="PTHR44757">
    <property type="entry name" value="DIGUANYLATE CYCLASE DGCP"/>
    <property type="match status" value="1"/>
</dbReference>
<evidence type="ECO:0000259" key="4">
    <source>
        <dbReference type="PROSITE" id="PS50883"/>
    </source>
</evidence>
<keyword evidence="1" id="KW-1133">Transmembrane helix</keyword>
<dbReference type="CDD" id="cd01949">
    <property type="entry name" value="GGDEF"/>
    <property type="match status" value="1"/>
</dbReference>
<dbReference type="PANTHER" id="PTHR44757:SF2">
    <property type="entry name" value="BIOFILM ARCHITECTURE MAINTENANCE PROTEIN MBAA"/>
    <property type="match status" value="1"/>
</dbReference>
<gene>
    <name evidence="6" type="ORF">Daura_10775</name>
</gene>
<feature type="transmembrane region" description="Helical" evidence="1">
    <location>
        <begin position="66"/>
        <end position="89"/>
    </location>
</feature>
<feature type="transmembrane region" description="Helical" evidence="1">
    <location>
        <begin position="134"/>
        <end position="152"/>
    </location>
</feature>
<reference evidence="6" key="1">
    <citation type="submission" date="2021-04" db="EMBL/GenBank/DDBJ databases">
        <title>Dactylosporangium aurantiacum NRRL B-8018 full assembly.</title>
        <authorList>
            <person name="Hartkoorn R.C."/>
            <person name="Beaudoing E."/>
            <person name="Hot D."/>
        </authorList>
    </citation>
    <scope>NUCLEOTIDE SEQUENCE</scope>
    <source>
        <strain evidence="6">NRRL B-8018</strain>
    </source>
</reference>
<keyword evidence="2" id="KW-0732">Signal</keyword>
<dbReference type="InterPro" id="IPR001633">
    <property type="entry name" value="EAL_dom"/>
</dbReference>
<dbReference type="EMBL" id="CP073767">
    <property type="protein sequence ID" value="UWZ56614.1"/>
    <property type="molecule type" value="Genomic_DNA"/>
</dbReference>
<dbReference type="InterPro" id="IPR035965">
    <property type="entry name" value="PAS-like_dom_sf"/>
</dbReference>
<dbReference type="KEGG" id="daur:Daura_10775"/>
<sequence>MVSNPRTFWLVLVTAVAAFSAAAAAGPVLSLGAVAAGVAAGSLVHAGALIRLALRVHHGRGSFGPCRGAGFLGMGALFTGVGVAAAGAAALTPSIAAPGRVAAVTTLVAAPTFLLGLLLLPGTAPTVRARLRRLLDGAGIGVTLCYSVWVLATAPAASTLAGPLPLTVAVTCCVAVSVAVVTGLRAVRHRPAALGCAGGAALSIVGLGVFTVLLSALDGPGDLFGPASGRICAGLAAAGLALLAGPFLILTGARRADDAPSSPHAADSDGTLAGYPLLIGPALLAVAVSVLHLLTGGRFDRTAIGLGFAAVVAVALREALAARDIRRYARTLATREAHFKTLVAGSTDVTVVLDAELIVRWQSPAAARQFSLSDQDVLGRPFVGLLHPADAGPATGALHAVLAGEQHVLVQARLRDGFGRWRDTESTVSDQRAAPEVAGVVVHVRDVGDRAQLQRSLDEVTWTDEQTGLANRRKFLAAVTEARGTTTAGSVLLVELDRFESVADLHGPTVANAVLIEAARRLRTAVGRDDLPARLGGAGFGVLTGASLVHAFALATRLATALAEPFHLPGHTVHLAADVGVADLFGASDGSSGASGLSGASGFSGPSGLSGVSGLSGAFDLGAEGVLRHADIARRRARQVARGREGGRVECYDRSFEAALVRRTDMEQQLPGIVGRGELDLVYQPVVELAQRRPVGVEALLRWRHPRLGVVPPQEFLPVAEELGLADELAEWALHQACRQLSRWRADGRDLWMSVNASARQLAAAGWLATVATAVDTHCVPAESLIIEVAEASLPDDAGAVEQLAGLRALGVRTAIDHFGTGPTALAHLRRLPVDVLKIDQVLFSEPAGQRAPATPIVDVVVSLARRLGIDVIACGLETESHVDVVRAAGCQLGQGYLLSRPDHAEHVEAFLERHRTRLF</sequence>
<dbReference type="InterPro" id="IPR043128">
    <property type="entry name" value="Rev_trsase/Diguanyl_cyclase"/>
</dbReference>
<dbReference type="AlphaFoldDB" id="A0A9Q9INM5"/>
<evidence type="ECO:0000313" key="7">
    <source>
        <dbReference type="Proteomes" id="UP001058003"/>
    </source>
</evidence>
<evidence type="ECO:0000256" key="1">
    <source>
        <dbReference type="SAM" id="Phobius"/>
    </source>
</evidence>
<evidence type="ECO:0000313" key="6">
    <source>
        <dbReference type="EMBL" id="UWZ56614.1"/>
    </source>
</evidence>
<dbReference type="CDD" id="cd01948">
    <property type="entry name" value="EAL"/>
    <property type="match status" value="1"/>
</dbReference>
<evidence type="ECO:0000259" key="5">
    <source>
        <dbReference type="PROSITE" id="PS50887"/>
    </source>
</evidence>
<dbReference type="SMART" id="SM00052">
    <property type="entry name" value="EAL"/>
    <property type="match status" value="1"/>
</dbReference>
<organism evidence="6 7">
    <name type="scientific">Dactylosporangium aurantiacum</name>
    <dbReference type="NCBI Taxonomy" id="35754"/>
    <lineage>
        <taxon>Bacteria</taxon>
        <taxon>Bacillati</taxon>
        <taxon>Actinomycetota</taxon>
        <taxon>Actinomycetes</taxon>
        <taxon>Micromonosporales</taxon>
        <taxon>Micromonosporaceae</taxon>
        <taxon>Dactylosporangium</taxon>
    </lineage>
</organism>
<dbReference type="InterPro" id="IPR029787">
    <property type="entry name" value="Nucleotide_cyclase"/>
</dbReference>
<dbReference type="NCBIfam" id="TIGR00229">
    <property type="entry name" value="sensory_box"/>
    <property type="match status" value="1"/>
</dbReference>
<dbReference type="NCBIfam" id="TIGR00254">
    <property type="entry name" value="GGDEF"/>
    <property type="match status" value="1"/>
</dbReference>
<keyword evidence="1" id="KW-0812">Transmembrane</keyword>
<keyword evidence="1" id="KW-0472">Membrane</keyword>
<feature type="transmembrane region" description="Helical" evidence="1">
    <location>
        <begin position="164"/>
        <end position="187"/>
    </location>
</feature>
<dbReference type="CDD" id="cd00130">
    <property type="entry name" value="PAS"/>
    <property type="match status" value="1"/>
</dbReference>
<dbReference type="SUPFAM" id="SSF55785">
    <property type="entry name" value="PYP-like sensor domain (PAS domain)"/>
    <property type="match status" value="1"/>
</dbReference>
<dbReference type="PROSITE" id="PS50887">
    <property type="entry name" value="GGDEF"/>
    <property type="match status" value="1"/>
</dbReference>
<feature type="chain" id="PRO_5040283286" evidence="2">
    <location>
        <begin position="26"/>
        <end position="920"/>
    </location>
</feature>
<feature type="transmembrane region" description="Helical" evidence="1">
    <location>
        <begin position="301"/>
        <end position="320"/>
    </location>
</feature>
<dbReference type="SUPFAM" id="SSF55073">
    <property type="entry name" value="Nucleotide cyclase"/>
    <property type="match status" value="1"/>
</dbReference>
<dbReference type="Proteomes" id="UP001058003">
    <property type="component" value="Chromosome"/>
</dbReference>
<dbReference type="PROSITE" id="PS50112">
    <property type="entry name" value="PAS"/>
    <property type="match status" value="1"/>
</dbReference>
<feature type="transmembrane region" description="Helical" evidence="1">
    <location>
        <begin position="34"/>
        <end position="54"/>
    </location>
</feature>
<dbReference type="Gene3D" id="3.30.70.270">
    <property type="match status" value="1"/>
</dbReference>
<dbReference type="SUPFAM" id="SSF141868">
    <property type="entry name" value="EAL domain-like"/>
    <property type="match status" value="1"/>
</dbReference>
<evidence type="ECO:0000256" key="2">
    <source>
        <dbReference type="SAM" id="SignalP"/>
    </source>
</evidence>
<dbReference type="Gene3D" id="3.20.20.450">
    <property type="entry name" value="EAL domain"/>
    <property type="match status" value="1"/>
</dbReference>
<dbReference type="InterPro" id="IPR013656">
    <property type="entry name" value="PAS_4"/>
</dbReference>
<feature type="transmembrane region" description="Helical" evidence="1">
    <location>
        <begin position="272"/>
        <end position="295"/>
    </location>
</feature>
<feature type="transmembrane region" description="Helical" evidence="1">
    <location>
        <begin position="194"/>
        <end position="216"/>
    </location>
</feature>
<protein>
    <submittedName>
        <fullName evidence="6">EAL domain-containing protein</fullName>
    </submittedName>
</protein>
<dbReference type="InterPro" id="IPR000160">
    <property type="entry name" value="GGDEF_dom"/>
</dbReference>